<dbReference type="OrthoDB" id="9758182at2"/>
<proteinExistence type="inferred from homology"/>
<dbReference type="PIRSF" id="PIRSF500060">
    <property type="entry name" value="UCP500060"/>
    <property type="match status" value="1"/>
</dbReference>
<dbReference type="Proteomes" id="UP000321497">
    <property type="component" value="Unassembled WGS sequence"/>
</dbReference>
<dbReference type="PANTHER" id="PTHR43819:SF1">
    <property type="entry name" value="ARCHAEAL-TYPE GLUTAMATE SYNTHASE [NADPH]"/>
    <property type="match status" value="1"/>
</dbReference>
<organism evidence="4 5">
    <name type="scientific">Aequorivita antarctica</name>
    <dbReference type="NCBI Taxonomy" id="153266"/>
    <lineage>
        <taxon>Bacteria</taxon>
        <taxon>Pseudomonadati</taxon>
        <taxon>Bacteroidota</taxon>
        <taxon>Flavobacteriia</taxon>
        <taxon>Flavobacteriales</taxon>
        <taxon>Flavobacteriaceae</taxon>
        <taxon>Aequorivita</taxon>
    </lineage>
</organism>
<dbReference type="AlphaFoldDB" id="A0A5C6Z4E2"/>
<sequence length="508" mass="56532">MREAIQFTFIALGIIAIITCTAIWPIYGFSILGALVFGIGIYDLFQKKHSILRNFPVLGHMRFLLEMIGPEIHQYFVESDTDGKPIDRNHRTYVYERAKLQNETHPFGTELNVEAENYKWMKHSIYPSKLLEEAPRVLVGGPDCKQPYSASIFNISAMSYGALSKNAVMALNLGAKAGNFFHDTGEGGIAEYHLKGGDLVYEVGTGYFGCRTEDGNFSPEKFREKAALPNVKMIEIKISQGAKPGHGGVLPAVKNNDEIAEIRGVKPHTTVLSPPGHSAFSNAEGLLRFVKQMRELSDGKPIGFKLCIGSKKEFIDICEKMVETGIKPDFITVDGSEGGTGAAPIDFSNYVGMPWEKALVFVVDTLNGFDLKKDIKVVTATKIFTAFDIFKALCIGADICNSARGMMLALGCIQALRCDTNKCPTGVTTNNPSLMRGLVVEDKWKRVKNYHGETVKEFLELFAAAGCKTLSDMNRSFIFKQIETEIKCYEEIYPTYREKFLKEVYNEF</sequence>
<evidence type="ECO:0000256" key="2">
    <source>
        <dbReference type="PIRNR" id="PIRNR006429"/>
    </source>
</evidence>
<accession>A0A5C6Z4E2</accession>
<evidence type="ECO:0000313" key="4">
    <source>
        <dbReference type="EMBL" id="TXD74303.1"/>
    </source>
</evidence>
<feature type="domain" description="Glutamate synthase" evidence="3">
    <location>
        <begin position="151"/>
        <end position="467"/>
    </location>
</feature>
<comment type="caution">
    <text evidence="4">The sequence shown here is derived from an EMBL/GenBank/DDBJ whole genome shotgun (WGS) entry which is preliminary data.</text>
</comment>
<dbReference type="GO" id="GO:0015930">
    <property type="term" value="F:glutamate synthase activity"/>
    <property type="evidence" value="ECO:0007669"/>
    <property type="project" value="InterPro"/>
</dbReference>
<dbReference type="SUPFAM" id="SSF51395">
    <property type="entry name" value="FMN-linked oxidoreductases"/>
    <property type="match status" value="1"/>
</dbReference>
<name>A0A5C6Z4E2_9FLAO</name>
<dbReference type="GO" id="GO:0006537">
    <property type="term" value="P:glutamate biosynthetic process"/>
    <property type="evidence" value="ECO:0007669"/>
    <property type="project" value="InterPro"/>
</dbReference>
<dbReference type="InterPro" id="IPR002932">
    <property type="entry name" value="Glu_synthdom"/>
</dbReference>
<dbReference type="InterPro" id="IPR027283">
    <property type="entry name" value="YerD"/>
</dbReference>
<gene>
    <name evidence="4" type="ORF">ESU54_03360</name>
</gene>
<dbReference type="CDD" id="cd02808">
    <property type="entry name" value="GltS_FMN"/>
    <property type="match status" value="1"/>
</dbReference>
<dbReference type="InterPro" id="IPR013785">
    <property type="entry name" value="Aldolase_TIM"/>
</dbReference>
<protein>
    <submittedName>
        <fullName evidence="4">FMN-binding glutamate synthase family protein</fullName>
    </submittedName>
</protein>
<dbReference type="Gene3D" id="3.20.20.70">
    <property type="entry name" value="Aldolase class I"/>
    <property type="match status" value="1"/>
</dbReference>
<dbReference type="EMBL" id="VORT01000002">
    <property type="protein sequence ID" value="TXD74303.1"/>
    <property type="molecule type" value="Genomic_DNA"/>
</dbReference>
<evidence type="ECO:0000256" key="1">
    <source>
        <dbReference type="ARBA" id="ARBA00009716"/>
    </source>
</evidence>
<evidence type="ECO:0000313" key="5">
    <source>
        <dbReference type="Proteomes" id="UP000321497"/>
    </source>
</evidence>
<reference evidence="4 5" key="1">
    <citation type="submission" date="2019-08" db="EMBL/GenBank/DDBJ databases">
        <title>Genome of Aequorivita antarctica SW49 (type strain).</title>
        <authorList>
            <person name="Bowman J.P."/>
        </authorList>
    </citation>
    <scope>NUCLEOTIDE SEQUENCE [LARGE SCALE GENOMIC DNA]</scope>
    <source>
        <strain evidence="4 5">SW49</strain>
    </source>
</reference>
<dbReference type="Pfam" id="PF01645">
    <property type="entry name" value="Glu_synthase"/>
    <property type="match status" value="1"/>
</dbReference>
<dbReference type="RefSeq" id="WP_111843734.1">
    <property type="nucleotide sequence ID" value="NZ_UEGI01000003.1"/>
</dbReference>
<dbReference type="InterPro" id="IPR024188">
    <property type="entry name" value="GltB"/>
</dbReference>
<evidence type="ECO:0000259" key="3">
    <source>
        <dbReference type="Pfam" id="PF01645"/>
    </source>
</evidence>
<comment type="similarity">
    <text evidence="1 2">Belongs to the glutamate synthase family.</text>
</comment>
<dbReference type="PIRSF" id="PIRSF006429">
    <property type="entry name" value="GOGAT_lg_2"/>
    <property type="match status" value="1"/>
</dbReference>
<dbReference type="PANTHER" id="PTHR43819">
    <property type="entry name" value="ARCHAEAL-TYPE GLUTAMATE SYNTHASE [NADPH]"/>
    <property type="match status" value="1"/>
</dbReference>
<keyword evidence="5" id="KW-1185">Reference proteome</keyword>